<sequence>MRCCWAEELGNLTTNDGKNERDIERRVHAGNKVNRALLAIMNSKSISRQARFGIHNEVFIPTLIYGSESWVWQKKNESRINEVEMRSLRSICGVSQKDRCRNSYVRKRCGLKEDAGTVVLHTGLTDEGRGRTEIYSEDLGVGLGPMLGNYVGNRVLNICMPGASYADILNKTLLGKHSENTLIITLLDQTHLREVKDIIVNPPTTGKYEILKTELVKRLSDSKERKLKQLLMHKELGDRKPSQFFRHLQGLAVIAGQTAPTLELLADLADRVHEIALPSLQVASTSTVSAHASTLENLTSEIAELKAAVITVQPQIDVPGTCGANAQLTPGSGPLRTSRRGAAGSDTNSPGPSRLPRVRVQITSQTPPAQAVEVAPDAHGDQRRPS</sequence>
<dbReference type="InterPro" id="IPR055469">
    <property type="entry name" value="DUF7041"/>
</dbReference>
<proteinExistence type="predicted"/>
<dbReference type="OrthoDB" id="348678at2759"/>
<gene>
    <name evidence="3" type="ORF">EVAR_2411_1</name>
</gene>
<dbReference type="Proteomes" id="UP000299102">
    <property type="component" value="Unassembled WGS sequence"/>
</dbReference>
<evidence type="ECO:0000313" key="4">
    <source>
        <dbReference type="Proteomes" id="UP000299102"/>
    </source>
</evidence>
<dbReference type="EMBL" id="BGZK01000011">
    <property type="protein sequence ID" value="GBP03658.1"/>
    <property type="molecule type" value="Genomic_DNA"/>
</dbReference>
<evidence type="ECO:0000259" key="2">
    <source>
        <dbReference type="Pfam" id="PF23055"/>
    </source>
</evidence>
<feature type="region of interest" description="Disordered" evidence="1">
    <location>
        <begin position="323"/>
        <end position="386"/>
    </location>
</feature>
<comment type="caution">
    <text evidence="3">The sequence shown here is derived from an EMBL/GenBank/DDBJ whole genome shotgun (WGS) entry which is preliminary data.</text>
</comment>
<dbReference type="PANTHER" id="PTHR33327">
    <property type="entry name" value="ENDONUCLEASE"/>
    <property type="match status" value="1"/>
</dbReference>
<keyword evidence="4" id="KW-1185">Reference proteome</keyword>
<dbReference type="Pfam" id="PF23055">
    <property type="entry name" value="DUF7041"/>
    <property type="match status" value="1"/>
</dbReference>
<accession>A0A4C1SR07</accession>
<feature type="domain" description="DUF7041" evidence="2">
    <location>
        <begin position="181"/>
        <end position="231"/>
    </location>
</feature>
<protein>
    <recommendedName>
        <fullName evidence="2">DUF7041 domain-containing protein</fullName>
    </recommendedName>
</protein>
<evidence type="ECO:0000256" key="1">
    <source>
        <dbReference type="SAM" id="MobiDB-lite"/>
    </source>
</evidence>
<organism evidence="3 4">
    <name type="scientific">Eumeta variegata</name>
    <name type="common">Bagworm moth</name>
    <name type="synonym">Eumeta japonica</name>
    <dbReference type="NCBI Taxonomy" id="151549"/>
    <lineage>
        <taxon>Eukaryota</taxon>
        <taxon>Metazoa</taxon>
        <taxon>Ecdysozoa</taxon>
        <taxon>Arthropoda</taxon>
        <taxon>Hexapoda</taxon>
        <taxon>Insecta</taxon>
        <taxon>Pterygota</taxon>
        <taxon>Neoptera</taxon>
        <taxon>Endopterygota</taxon>
        <taxon>Lepidoptera</taxon>
        <taxon>Glossata</taxon>
        <taxon>Ditrysia</taxon>
        <taxon>Tineoidea</taxon>
        <taxon>Psychidae</taxon>
        <taxon>Oiketicinae</taxon>
        <taxon>Eumeta</taxon>
    </lineage>
</organism>
<feature type="compositionally biased region" description="Basic and acidic residues" evidence="1">
    <location>
        <begin position="376"/>
        <end position="386"/>
    </location>
</feature>
<dbReference type="STRING" id="151549.A0A4C1SR07"/>
<name>A0A4C1SR07_EUMVA</name>
<reference evidence="3 4" key="1">
    <citation type="journal article" date="2019" name="Commun. Biol.">
        <title>The bagworm genome reveals a unique fibroin gene that provides high tensile strength.</title>
        <authorList>
            <person name="Kono N."/>
            <person name="Nakamura H."/>
            <person name="Ohtoshi R."/>
            <person name="Tomita M."/>
            <person name="Numata K."/>
            <person name="Arakawa K."/>
        </authorList>
    </citation>
    <scope>NUCLEOTIDE SEQUENCE [LARGE SCALE GENOMIC DNA]</scope>
</reference>
<evidence type="ECO:0000313" key="3">
    <source>
        <dbReference type="EMBL" id="GBP03658.1"/>
    </source>
</evidence>
<dbReference type="AlphaFoldDB" id="A0A4C1SR07"/>
<dbReference type="PANTHER" id="PTHR33327:SF3">
    <property type="entry name" value="RNA-DIRECTED DNA POLYMERASE"/>
    <property type="match status" value="1"/>
</dbReference>